<keyword evidence="2" id="KW-1185">Reference proteome</keyword>
<dbReference type="InterPro" id="IPR006521">
    <property type="entry name" value="Tail_protein_I"/>
</dbReference>
<dbReference type="Proteomes" id="UP000248863">
    <property type="component" value="Unassembled WGS sequence"/>
</dbReference>
<dbReference type="RefSeq" id="WP_210207727.1">
    <property type="nucleotide sequence ID" value="NZ_NPEU01000762.1"/>
</dbReference>
<dbReference type="AlphaFoldDB" id="A0A327JSB1"/>
<dbReference type="NCBIfam" id="TIGR01634">
    <property type="entry name" value="tail_P2_I"/>
    <property type="match status" value="1"/>
</dbReference>
<reference evidence="1 2" key="1">
    <citation type="submission" date="2017-07" db="EMBL/GenBank/DDBJ databases">
        <title>Draft Genome Sequences of Select Purple Nonsulfur Bacteria.</title>
        <authorList>
            <person name="Lasarre B."/>
            <person name="Mckinlay J.B."/>
        </authorList>
    </citation>
    <scope>NUCLEOTIDE SEQUENCE [LARGE SCALE GENOMIC DNA]</scope>
    <source>
        <strain evidence="1 2">DSM 11907</strain>
    </source>
</reference>
<protein>
    <submittedName>
        <fullName evidence="1">Phage tail protein I</fullName>
    </submittedName>
</protein>
<sequence length="130" mass="14531">MSAAFPSLLPIAGTAERCHSLVNADQWPELFEKAALLRTLWDPWTCPEAQLPLLAWAWSVDVWNPGWPLHRKRQVVAESRAFHEAKTTVLGYRMACGYVDAEFVRARLPRHAIFAGGAPTPASHQAWLDG</sequence>
<evidence type="ECO:0000313" key="1">
    <source>
        <dbReference type="EMBL" id="RAI28426.1"/>
    </source>
</evidence>
<organism evidence="1 2">
    <name type="scientific">Rhodoplanes elegans</name>
    <dbReference type="NCBI Taxonomy" id="29408"/>
    <lineage>
        <taxon>Bacteria</taxon>
        <taxon>Pseudomonadati</taxon>
        <taxon>Pseudomonadota</taxon>
        <taxon>Alphaproteobacteria</taxon>
        <taxon>Hyphomicrobiales</taxon>
        <taxon>Nitrobacteraceae</taxon>
        <taxon>Rhodoplanes</taxon>
    </lineage>
</organism>
<evidence type="ECO:0000313" key="2">
    <source>
        <dbReference type="Proteomes" id="UP000248863"/>
    </source>
</evidence>
<comment type="caution">
    <text evidence="1">The sequence shown here is derived from an EMBL/GenBank/DDBJ whole genome shotgun (WGS) entry which is preliminary data.</text>
</comment>
<gene>
    <name evidence="1" type="ORF">CH338_29405</name>
</gene>
<feature type="non-terminal residue" evidence="1">
    <location>
        <position position="130"/>
    </location>
</feature>
<proteinExistence type="predicted"/>
<dbReference type="Pfam" id="PF09684">
    <property type="entry name" value="Tail_P2_I"/>
    <property type="match status" value="1"/>
</dbReference>
<accession>A0A327JSB1</accession>
<dbReference type="EMBL" id="NPEU01000762">
    <property type="protein sequence ID" value="RAI28426.1"/>
    <property type="molecule type" value="Genomic_DNA"/>
</dbReference>
<name>A0A327JSB1_9BRAD</name>